<evidence type="ECO:0000313" key="2">
    <source>
        <dbReference type="EMBL" id="KAL3389109.1"/>
    </source>
</evidence>
<sequence>MKKVNTSAVQSVPEEAEKRELNPFRVPGVEPRTNLYEETNEEAEEDVIQSEERELRHLYHVIMEKDPRVTIEMRGDEVKLVITAYRNERCHEESWESDAPTCNKCGRRPDTPGTRIYAAFD</sequence>
<keyword evidence="3" id="KW-1185">Reference proteome</keyword>
<feature type="compositionally biased region" description="Polar residues" evidence="1">
    <location>
        <begin position="1"/>
        <end position="10"/>
    </location>
</feature>
<dbReference type="Proteomes" id="UP001627154">
    <property type="component" value="Unassembled WGS sequence"/>
</dbReference>
<evidence type="ECO:0000256" key="1">
    <source>
        <dbReference type="SAM" id="MobiDB-lite"/>
    </source>
</evidence>
<protein>
    <submittedName>
        <fullName evidence="2">Uncharacterized protein</fullName>
    </submittedName>
</protein>
<organism evidence="2 3">
    <name type="scientific">Trichogramma kaykai</name>
    <dbReference type="NCBI Taxonomy" id="54128"/>
    <lineage>
        <taxon>Eukaryota</taxon>
        <taxon>Metazoa</taxon>
        <taxon>Ecdysozoa</taxon>
        <taxon>Arthropoda</taxon>
        <taxon>Hexapoda</taxon>
        <taxon>Insecta</taxon>
        <taxon>Pterygota</taxon>
        <taxon>Neoptera</taxon>
        <taxon>Endopterygota</taxon>
        <taxon>Hymenoptera</taxon>
        <taxon>Apocrita</taxon>
        <taxon>Proctotrupomorpha</taxon>
        <taxon>Chalcidoidea</taxon>
        <taxon>Trichogrammatidae</taxon>
        <taxon>Trichogramma</taxon>
    </lineage>
</organism>
<comment type="caution">
    <text evidence="2">The sequence shown here is derived from an EMBL/GenBank/DDBJ whole genome shotgun (WGS) entry which is preliminary data.</text>
</comment>
<accession>A0ABD2W8P4</accession>
<feature type="region of interest" description="Disordered" evidence="1">
    <location>
        <begin position="1"/>
        <end position="30"/>
    </location>
</feature>
<dbReference type="EMBL" id="JBJJXI010000123">
    <property type="protein sequence ID" value="KAL3389109.1"/>
    <property type="molecule type" value="Genomic_DNA"/>
</dbReference>
<reference evidence="2 3" key="1">
    <citation type="journal article" date="2024" name="bioRxiv">
        <title>A reference genome for Trichogramma kaykai: A tiny desert-dwelling parasitoid wasp with competing sex-ratio distorters.</title>
        <authorList>
            <person name="Culotta J."/>
            <person name="Lindsey A.R."/>
        </authorList>
    </citation>
    <scope>NUCLEOTIDE SEQUENCE [LARGE SCALE GENOMIC DNA]</scope>
    <source>
        <strain evidence="2 3">KSX58</strain>
    </source>
</reference>
<gene>
    <name evidence="2" type="ORF">TKK_015382</name>
</gene>
<evidence type="ECO:0000313" key="3">
    <source>
        <dbReference type="Proteomes" id="UP001627154"/>
    </source>
</evidence>
<name>A0ABD2W8P4_9HYME</name>
<proteinExistence type="predicted"/>
<dbReference type="AlphaFoldDB" id="A0ABD2W8P4"/>